<protein>
    <recommendedName>
        <fullName evidence="5">beta-carotene 3-hydroxylase</fullName>
        <ecNumber evidence="5">1.14.15.24</ecNumber>
    </recommendedName>
</protein>
<dbReference type="EMBL" id="JBEDUW010000005">
    <property type="protein sequence ID" value="KAK9927136.1"/>
    <property type="molecule type" value="Genomic_DNA"/>
</dbReference>
<accession>A0AAW1WQV0</accession>
<dbReference type="PANTHER" id="PTHR31899">
    <property type="entry name" value="BETA-CAROTENE 3-HYDROXYLASE 1, CHLOROPLASTIC"/>
    <property type="match status" value="1"/>
</dbReference>
<evidence type="ECO:0000256" key="1">
    <source>
        <dbReference type="ARBA" id="ARBA00004508"/>
    </source>
</evidence>
<reference evidence="7 8" key="1">
    <citation type="journal article" date="2023" name="G3 (Bethesda)">
        <title>A chromosome-length genome assembly and annotation of blackberry (Rubus argutus, cv. 'Hillquist').</title>
        <authorList>
            <person name="Bruna T."/>
            <person name="Aryal R."/>
            <person name="Dudchenko O."/>
            <person name="Sargent D.J."/>
            <person name="Mead D."/>
            <person name="Buti M."/>
            <person name="Cavallini A."/>
            <person name="Hytonen T."/>
            <person name="Andres J."/>
            <person name="Pham M."/>
            <person name="Weisz D."/>
            <person name="Mascagni F."/>
            <person name="Usai G."/>
            <person name="Natali L."/>
            <person name="Bassil N."/>
            <person name="Fernandez G.E."/>
            <person name="Lomsadze A."/>
            <person name="Armour M."/>
            <person name="Olukolu B."/>
            <person name="Poorten T."/>
            <person name="Britton C."/>
            <person name="Davik J."/>
            <person name="Ashrafi H."/>
            <person name="Aiden E.L."/>
            <person name="Borodovsky M."/>
            <person name="Worthington M."/>
        </authorList>
    </citation>
    <scope>NUCLEOTIDE SEQUENCE [LARGE SCALE GENOMIC DNA]</scope>
    <source>
        <strain evidence="7">PI 553951</strain>
    </source>
</reference>
<keyword evidence="6" id="KW-1133">Transmembrane helix</keyword>
<keyword evidence="8" id="KW-1185">Reference proteome</keyword>
<dbReference type="PANTHER" id="PTHR31899:SF9">
    <property type="entry name" value="BETA-CAROTENE 3-HYDROXYLASE 1, CHLOROPLASTIC"/>
    <property type="match status" value="1"/>
</dbReference>
<evidence type="ECO:0000256" key="6">
    <source>
        <dbReference type="SAM" id="Phobius"/>
    </source>
</evidence>
<dbReference type="AlphaFoldDB" id="A0AAW1WQV0"/>
<dbReference type="Proteomes" id="UP001457282">
    <property type="component" value="Unassembled WGS sequence"/>
</dbReference>
<dbReference type="GO" id="GO:0016123">
    <property type="term" value="P:xanthophyll biosynthetic process"/>
    <property type="evidence" value="ECO:0007669"/>
    <property type="project" value="TreeGrafter"/>
</dbReference>
<evidence type="ECO:0000256" key="2">
    <source>
        <dbReference type="ARBA" id="ARBA00009324"/>
    </source>
</evidence>
<comment type="subcellular location">
    <subcellularLocation>
        <location evidence="1">Plastid</location>
        <location evidence="1">Chloroplast membrane</location>
        <topology evidence="1">Multi-pass membrane protein</topology>
    </subcellularLocation>
</comment>
<dbReference type="GO" id="GO:0010291">
    <property type="term" value="F:beta-carotene 3-hydroxylase activity"/>
    <property type="evidence" value="ECO:0007669"/>
    <property type="project" value="UniProtKB-EC"/>
</dbReference>
<dbReference type="GO" id="GO:0031969">
    <property type="term" value="C:chloroplast membrane"/>
    <property type="evidence" value="ECO:0007669"/>
    <property type="project" value="UniProtKB-SubCell"/>
</dbReference>
<evidence type="ECO:0000256" key="3">
    <source>
        <dbReference type="ARBA" id="ARBA00022746"/>
    </source>
</evidence>
<dbReference type="GO" id="GO:0016119">
    <property type="term" value="P:carotene metabolic process"/>
    <property type="evidence" value="ECO:0007669"/>
    <property type="project" value="TreeGrafter"/>
</dbReference>
<proteinExistence type="inferred from homology"/>
<keyword evidence="6" id="KW-0472">Membrane</keyword>
<organism evidence="7 8">
    <name type="scientific">Rubus argutus</name>
    <name type="common">Southern blackberry</name>
    <dbReference type="NCBI Taxonomy" id="59490"/>
    <lineage>
        <taxon>Eukaryota</taxon>
        <taxon>Viridiplantae</taxon>
        <taxon>Streptophyta</taxon>
        <taxon>Embryophyta</taxon>
        <taxon>Tracheophyta</taxon>
        <taxon>Spermatophyta</taxon>
        <taxon>Magnoliopsida</taxon>
        <taxon>eudicotyledons</taxon>
        <taxon>Gunneridae</taxon>
        <taxon>Pentapetalae</taxon>
        <taxon>rosids</taxon>
        <taxon>fabids</taxon>
        <taxon>Rosales</taxon>
        <taxon>Rosaceae</taxon>
        <taxon>Rosoideae</taxon>
        <taxon>Rosoideae incertae sedis</taxon>
        <taxon>Rubus</taxon>
    </lineage>
</organism>
<evidence type="ECO:0000313" key="8">
    <source>
        <dbReference type="Proteomes" id="UP001457282"/>
    </source>
</evidence>
<name>A0AAW1WQV0_RUBAR</name>
<evidence type="ECO:0000256" key="4">
    <source>
        <dbReference type="ARBA" id="ARBA00023002"/>
    </source>
</evidence>
<dbReference type="InterPro" id="IPR045019">
    <property type="entry name" value="BETA-OHASE-like"/>
</dbReference>
<keyword evidence="4" id="KW-0560">Oxidoreductase</keyword>
<sequence>MANGVSVATVPVWYCFGQNNLLAQKPISQNIPCSLLASTQKGRLVMEKRTEHEFTEKSLKRTERRSVITPRVAQRLERKRLERNTYLVAAFMSSLGVTSAAAMAVYFRFSWQTEVGEFIVPEMMGTFCSLWDLLSGWSFGQDGHTELCGMLHYGICMSLTIDPRDGLCFGAGLGITVFGMAYMIVHDGLVHRRFPLGQLQMSLLRRVVVAQQLHHSNILNGVPYGLFLGPKEIEELGGKEELEKEIKRRSTKSSIPKS</sequence>
<comment type="caution">
    <text evidence="7">The sequence shown here is derived from an EMBL/GenBank/DDBJ whole genome shotgun (WGS) entry which is preliminary data.</text>
</comment>
<gene>
    <name evidence="7" type="ORF">M0R45_024336</name>
</gene>
<feature type="transmembrane region" description="Helical" evidence="6">
    <location>
        <begin position="85"/>
        <end position="107"/>
    </location>
</feature>
<evidence type="ECO:0000256" key="5">
    <source>
        <dbReference type="ARBA" id="ARBA00026097"/>
    </source>
</evidence>
<evidence type="ECO:0000313" key="7">
    <source>
        <dbReference type="EMBL" id="KAK9927136.1"/>
    </source>
</evidence>
<keyword evidence="6" id="KW-0812">Transmembrane</keyword>
<feature type="transmembrane region" description="Helical" evidence="6">
    <location>
        <begin position="167"/>
        <end position="185"/>
    </location>
</feature>
<keyword evidence="3" id="KW-0125">Carotenoid biosynthesis</keyword>
<comment type="similarity">
    <text evidence="2">Belongs to the sterol desaturase family.</text>
</comment>
<dbReference type="EC" id="1.14.15.24" evidence="5"/>